<dbReference type="GO" id="GO:0016829">
    <property type="term" value="F:lyase activity"/>
    <property type="evidence" value="ECO:0007669"/>
    <property type="project" value="UniProtKB-KW"/>
</dbReference>
<dbReference type="Proteomes" id="UP000031623">
    <property type="component" value="Chromosome"/>
</dbReference>
<feature type="region of interest" description="Disordered" evidence="1">
    <location>
        <begin position="166"/>
        <end position="193"/>
    </location>
</feature>
<dbReference type="InterPro" id="IPR016024">
    <property type="entry name" value="ARM-type_fold"/>
</dbReference>
<protein>
    <submittedName>
        <fullName evidence="2">PBS lyase HEAT-like repeat protein</fullName>
    </submittedName>
</protein>
<reference evidence="2 3" key="1">
    <citation type="journal article" date="2014" name="ISME J.">
        <title>Ecophysiology of Thioploca ingrica as revealed by the complete genome sequence supplemented with proteomic evidence.</title>
        <authorList>
            <person name="Kojima H."/>
            <person name="Ogura Y."/>
            <person name="Yamamoto N."/>
            <person name="Togashi T."/>
            <person name="Mori H."/>
            <person name="Watanabe T."/>
            <person name="Nemoto F."/>
            <person name="Kurokawa K."/>
            <person name="Hayashi T."/>
            <person name="Fukui M."/>
        </authorList>
    </citation>
    <scope>NUCLEOTIDE SEQUENCE [LARGE SCALE GENOMIC DNA]</scope>
</reference>
<gene>
    <name evidence="2" type="ORF">THII_3276</name>
</gene>
<dbReference type="STRING" id="40754.THII_3276"/>
<dbReference type="EMBL" id="AP014633">
    <property type="protein sequence ID" value="BAP57573.1"/>
    <property type="molecule type" value="Genomic_DNA"/>
</dbReference>
<dbReference type="KEGG" id="tig:THII_3276"/>
<sequence>MITSKSLQANHWPTFITRLQQEDIATQNQALELFETLPPKLAFAAISQLPPLLVANETRHKTLQLLRTIVPLWSKPDTFPGLAQIEAILSDPQEELANRFIALKILGKLGLETTAASVIGLIEPTAEYTENLFALDVYAALGNIPGSLSLEFLTERLAKLDQAKQQWRHQRDQTEASVKSTTTDPCQSSNISDDKGKWLYPQAEFELGYAIARRDPRKSGIELLEHNLARVRNGAWVALGEIKDVELLKTLIQQRADNPDKPHFRHAAYRAIDNMLITFEYKGNKADLADLSKIKDLVKDPATQDRMQWTIYQLKYRCEWLKSCEKP</sequence>
<keyword evidence="3" id="KW-1185">Reference proteome</keyword>
<name>A0A090AH08_9GAMM</name>
<dbReference type="OrthoDB" id="673128at2"/>
<dbReference type="HOGENOM" id="CLU_849756_0_0_6"/>
<evidence type="ECO:0000313" key="2">
    <source>
        <dbReference type="EMBL" id="BAP57573.1"/>
    </source>
</evidence>
<evidence type="ECO:0000313" key="3">
    <source>
        <dbReference type="Proteomes" id="UP000031623"/>
    </source>
</evidence>
<keyword evidence="2" id="KW-0456">Lyase</keyword>
<evidence type="ECO:0000256" key="1">
    <source>
        <dbReference type="SAM" id="MobiDB-lite"/>
    </source>
</evidence>
<organism evidence="2 3">
    <name type="scientific">Thioploca ingrica</name>
    <dbReference type="NCBI Taxonomy" id="40754"/>
    <lineage>
        <taxon>Bacteria</taxon>
        <taxon>Pseudomonadati</taxon>
        <taxon>Pseudomonadota</taxon>
        <taxon>Gammaproteobacteria</taxon>
        <taxon>Thiotrichales</taxon>
        <taxon>Thiotrichaceae</taxon>
        <taxon>Thioploca</taxon>
    </lineage>
</organism>
<dbReference type="AlphaFoldDB" id="A0A090AH08"/>
<feature type="compositionally biased region" description="Polar residues" evidence="1">
    <location>
        <begin position="175"/>
        <end position="191"/>
    </location>
</feature>
<proteinExistence type="predicted"/>
<dbReference type="SUPFAM" id="SSF48371">
    <property type="entry name" value="ARM repeat"/>
    <property type="match status" value="1"/>
</dbReference>
<accession>A0A090AH08</accession>